<feature type="domain" description="HMA" evidence="16">
    <location>
        <begin position="49"/>
        <end position="115"/>
    </location>
</feature>
<evidence type="ECO:0000256" key="10">
    <source>
        <dbReference type="ARBA" id="ARBA00022842"/>
    </source>
</evidence>
<evidence type="ECO:0000256" key="4">
    <source>
        <dbReference type="ARBA" id="ARBA00022475"/>
    </source>
</evidence>
<evidence type="ECO:0000256" key="12">
    <source>
        <dbReference type="ARBA" id="ARBA00022989"/>
    </source>
</evidence>
<feature type="transmembrane region" description="Helical" evidence="15">
    <location>
        <begin position="416"/>
        <end position="438"/>
    </location>
</feature>
<evidence type="ECO:0000256" key="5">
    <source>
        <dbReference type="ARBA" id="ARBA00022553"/>
    </source>
</evidence>
<evidence type="ECO:0000256" key="7">
    <source>
        <dbReference type="ARBA" id="ARBA00022723"/>
    </source>
</evidence>
<evidence type="ECO:0000259" key="16">
    <source>
        <dbReference type="PROSITE" id="PS50846"/>
    </source>
</evidence>
<keyword evidence="3" id="KW-0813">Transport</keyword>
<dbReference type="PROSITE" id="PS00154">
    <property type="entry name" value="ATPASE_E1_E2"/>
    <property type="match status" value="1"/>
</dbReference>
<keyword evidence="12 15" id="KW-1133">Transmembrane helix</keyword>
<keyword evidence="14 15" id="KW-0472">Membrane</keyword>
<dbReference type="Gene3D" id="3.40.1110.10">
    <property type="entry name" value="Calcium-transporting ATPase, cytoplasmic domain N"/>
    <property type="match status" value="1"/>
</dbReference>
<evidence type="ECO:0000256" key="1">
    <source>
        <dbReference type="ARBA" id="ARBA00004651"/>
    </source>
</evidence>
<dbReference type="InterPro" id="IPR059000">
    <property type="entry name" value="ATPase_P-type_domA"/>
</dbReference>
<evidence type="ECO:0000256" key="2">
    <source>
        <dbReference type="ARBA" id="ARBA00006024"/>
    </source>
</evidence>
<dbReference type="PROSITE" id="PS50846">
    <property type="entry name" value="HMA_2"/>
    <property type="match status" value="1"/>
</dbReference>
<dbReference type="InterPro" id="IPR027256">
    <property type="entry name" value="P-typ_ATPase_IB"/>
</dbReference>
<feature type="transmembrane region" description="Helical" evidence="15">
    <location>
        <begin position="383"/>
        <end position="404"/>
    </location>
</feature>
<feature type="transmembrane region" description="Helical" evidence="15">
    <location>
        <begin position="134"/>
        <end position="156"/>
    </location>
</feature>
<keyword evidence="10" id="KW-0460">Magnesium</keyword>
<dbReference type="Gene3D" id="2.70.150.10">
    <property type="entry name" value="Calcium-transporting ATPase, cytoplasmic transduction domain A"/>
    <property type="match status" value="1"/>
</dbReference>
<keyword evidence="8 15" id="KW-0547">Nucleotide-binding</keyword>
<dbReference type="Pfam" id="PF00702">
    <property type="entry name" value="Hydrolase"/>
    <property type="match status" value="1"/>
</dbReference>
<keyword evidence="13" id="KW-0406">Ion transport</keyword>
<sequence length="770" mass="80121">MRRATTARKWAARSSARALPVPARSRHRRVSAMNLAFAGIDRDALRRAGRMVVSIEGMWCASCALAVERTIARSPGVTAASTSFAGGSALVRWDPDRIDLDELFTRVERLGYGIVPLVESQEMERQIDAQARAVWMRLAVAGFFGMWSMLGSVALYLDAGLAASQAGWWIALASCLAALPVVTWSALAFYRAGWRTLRAGVPGMDALVSTGVLASCLLSGWSLLRGSADVYADTATMLVSFLLCGRLIELHARRRNSVAVNALRQAVPETVRRIGVNGVPVEEPANRVGPGDLVLVHAGERVAVDGTVVEGEGEVDAAIVSGESAPLPVALGDRIVAGSINLSSRLVLRVDQAWGQRFIDRIGVRMLELLGTKSAAAMQAERFARWLVPAALVLAAASFTVSWAGGGDPVQAALRALSVLVAACPCAVGLALPLAYAASTASAARQGILLRDPASLEALANAREILFDKTGTLTEGMLEVREVLGSQHAAPAEVLGLAARAEADIAHPVARAIRSAAEAAGAASCGDGLVQRHPRGCTWRSPDGQDMLLVGSAGFVEEQGVSLPPGAPADCTRVEVVRNGKWIGAILLQDRIREDAARALRSFAEAGIRTRLVTGDSAAAAAPVAEAVGLGPDQVHAHCLPEDKVKVLERAGKPAVFVGDGVNDALALAAAECGVAVQGATPAAVATAGVVIASGGVEQVAAAWRHARRTVGVVRQNLAFSMVYNVAVLALASSGMVTPVAAAGAMLASSLSVMLNSGRLLSGTSARQRT</sequence>
<evidence type="ECO:0000256" key="14">
    <source>
        <dbReference type="ARBA" id="ARBA00023136"/>
    </source>
</evidence>
<keyword evidence="7 15" id="KW-0479">Metal-binding</keyword>
<dbReference type="NCBIfam" id="TIGR01494">
    <property type="entry name" value="ATPase_P-type"/>
    <property type="match status" value="2"/>
</dbReference>
<dbReference type="InterPro" id="IPR001757">
    <property type="entry name" value="P_typ_ATPase"/>
</dbReference>
<evidence type="ECO:0000256" key="15">
    <source>
        <dbReference type="RuleBase" id="RU362081"/>
    </source>
</evidence>
<evidence type="ECO:0000256" key="9">
    <source>
        <dbReference type="ARBA" id="ARBA00022840"/>
    </source>
</evidence>
<dbReference type="PANTHER" id="PTHR43520:SF5">
    <property type="entry name" value="CATION-TRANSPORTING P-TYPE ATPASE-RELATED"/>
    <property type="match status" value="1"/>
</dbReference>
<dbReference type="GO" id="GO:0005507">
    <property type="term" value="F:copper ion binding"/>
    <property type="evidence" value="ECO:0007669"/>
    <property type="project" value="TreeGrafter"/>
</dbReference>
<dbReference type="GO" id="GO:0043682">
    <property type="term" value="F:P-type divalent copper transporter activity"/>
    <property type="evidence" value="ECO:0007669"/>
    <property type="project" value="TreeGrafter"/>
</dbReference>
<dbReference type="InterPro" id="IPR023214">
    <property type="entry name" value="HAD_sf"/>
</dbReference>
<keyword evidence="9 15" id="KW-0067">ATP-binding</keyword>
<proteinExistence type="inferred from homology"/>
<dbReference type="Pfam" id="PF00122">
    <property type="entry name" value="E1-E2_ATPase"/>
    <property type="match status" value="1"/>
</dbReference>
<keyword evidence="6 15" id="KW-0812">Transmembrane</keyword>
<dbReference type="InterPro" id="IPR008250">
    <property type="entry name" value="ATPase_P-typ_transduc_dom_A_sf"/>
</dbReference>
<dbReference type="Gene3D" id="3.40.50.1000">
    <property type="entry name" value="HAD superfamily/HAD-like"/>
    <property type="match status" value="1"/>
</dbReference>
<name>A0A5C7G421_9BURK</name>
<dbReference type="InterPro" id="IPR023299">
    <property type="entry name" value="ATPase_P-typ_cyto_dom_N"/>
</dbReference>
<feature type="transmembrane region" description="Helical" evidence="15">
    <location>
        <begin position="718"/>
        <end position="737"/>
    </location>
</feature>
<comment type="caution">
    <text evidence="17">The sequence shown here is derived from an EMBL/GenBank/DDBJ whole genome shotgun (WGS) entry which is preliminary data.</text>
</comment>
<evidence type="ECO:0000256" key="13">
    <source>
        <dbReference type="ARBA" id="ARBA00023065"/>
    </source>
</evidence>
<reference evidence="17 18" key="1">
    <citation type="submission" date="2019-08" db="EMBL/GenBank/DDBJ databases">
        <title>Massilia golmudensis sp. nov., isolated from sand in the Qinghai-Tibetan Plateau.</title>
        <authorList>
            <person name="Zhang B."/>
        </authorList>
    </citation>
    <scope>NUCLEOTIDE SEQUENCE [LARGE SCALE GENOMIC DNA]</scope>
    <source>
        <strain evidence="17 18">GEM5</strain>
    </source>
</reference>
<evidence type="ECO:0000256" key="8">
    <source>
        <dbReference type="ARBA" id="ARBA00022741"/>
    </source>
</evidence>
<evidence type="ECO:0000313" key="18">
    <source>
        <dbReference type="Proteomes" id="UP000321413"/>
    </source>
</evidence>
<dbReference type="SUPFAM" id="SSF56784">
    <property type="entry name" value="HAD-like"/>
    <property type="match status" value="1"/>
</dbReference>
<evidence type="ECO:0000256" key="11">
    <source>
        <dbReference type="ARBA" id="ARBA00022967"/>
    </source>
</evidence>
<evidence type="ECO:0000313" key="17">
    <source>
        <dbReference type="EMBL" id="TXF98917.1"/>
    </source>
</evidence>
<dbReference type="GO" id="GO:0055070">
    <property type="term" value="P:copper ion homeostasis"/>
    <property type="evidence" value="ECO:0007669"/>
    <property type="project" value="TreeGrafter"/>
</dbReference>
<gene>
    <name evidence="17" type="ORF">FVD38_14005</name>
</gene>
<dbReference type="AlphaFoldDB" id="A0A5C7G421"/>
<dbReference type="InterPro" id="IPR023298">
    <property type="entry name" value="ATPase_P-typ_TM_dom_sf"/>
</dbReference>
<dbReference type="GO" id="GO:0016887">
    <property type="term" value="F:ATP hydrolysis activity"/>
    <property type="evidence" value="ECO:0007669"/>
    <property type="project" value="InterPro"/>
</dbReference>
<accession>A0A5C7G421</accession>
<dbReference type="PRINTS" id="PR00119">
    <property type="entry name" value="CATATPASE"/>
</dbReference>
<dbReference type="SUPFAM" id="SSF81665">
    <property type="entry name" value="Calcium ATPase, transmembrane domain M"/>
    <property type="match status" value="1"/>
</dbReference>
<dbReference type="Gene3D" id="1.20.1110.10">
    <property type="entry name" value="Calcium-transporting ATPase, transmembrane domain"/>
    <property type="match status" value="1"/>
</dbReference>
<feature type="transmembrane region" description="Helical" evidence="15">
    <location>
        <begin position="168"/>
        <end position="190"/>
    </location>
</feature>
<dbReference type="EMBL" id="VPFD01000015">
    <property type="protein sequence ID" value="TXF98917.1"/>
    <property type="molecule type" value="Genomic_DNA"/>
</dbReference>
<comment type="subcellular location">
    <subcellularLocation>
        <location evidence="1">Cell membrane</location>
        <topology evidence="1">Multi-pass membrane protein</topology>
    </subcellularLocation>
</comment>
<dbReference type="InterPro" id="IPR036412">
    <property type="entry name" value="HAD-like_sf"/>
</dbReference>
<dbReference type="Gene3D" id="3.30.70.100">
    <property type="match status" value="1"/>
</dbReference>
<dbReference type="InterPro" id="IPR006121">
    <property type="entry name" value="HMA_dom"/>
</dbReference>
<protein>
    <submittedName>
        <fullName evidence="17">Cation-translocating P-type ATPase</fullName>
    </submittedName>
</protein>
<evidence type="ECO:0000256" key="6">
    <source>
        <dbReference type="ARBA" id="ARBA00022692"/>
    </source>
</evidence>
<keyword evidence="4 15" id="KW-1003">Cell membrane</keyword>
<dbReference type="SUPFAM" id="SSF55008">
    <property type="entry name" value="HMA, heavy metal-associated domain"/>
    <property type="match status" value="1"/>
</dbReference>
<dbReference type="InterPro" id="IPR036163">
    <property type="entry name" value="HMA_dom_sf"/>
</dbReference>
<comment type="similarity">
    <text evidence="2 15">Belongs to the cation transport ATPase (P-type) (TC 3.A.3) family. Type IB subfamily.</text>
</comment>
<keyword evidence="5" id="KW-0597">Phosphoprotein</keyword>
<dbReference type="GO" id="GO:0005524">
    <property type="term" value="F:ATP binding"/>
    <property type="evidence" value="ECO:0007669"/>
    <property type="project" value="UniProtKB-UniRule"/>
</dbReference>
<dbReference type="Pfam" id="PF00403">
    <property type="entry name" value="HMA"/>
    <property type="match status" value="1"/>
</dbReference>
<dbReference type="Proteomes" id="UP000321413">
    <property type="component" value="Unassembled WGS sequence"/>
</dbReference>
<dbReference type="PANTHER" id="PTHR43520">
    <property type="entry name" value="ATP7, ISOFORM B"/>
    <property type="match status" value="1"/>
</dbReference>
<dbReference type="NCBIfam" id="TIGR01525">
    <property type="entry name" value="ATPase-IB_hvy"/>
    <property type="match status" value="1"/>
</dbReference>
<keyword evidence="18" id="KW-1185">Reference proteome</keyword>
<dbReference type="GO" id="GO:0005886">
    <property type="term" value="C:plasma membrane"/>
    <property type="evidence" value="ECO:0007669"/>
    <property type="project" value="UniProtKB-SubCell"/>
</dbReference>
<evidence type="ECO:0000256" key="3">
    <source>
        <dbReference type="ARBA" id="ARBA00022448"/>
    </source>
</evidence>
<keyword evidence="11" id="KW-1278">Translocase</keyword>
<dbReference type="InterPro" id="IPR018303">
    <property type="entry name" value="ATPase_P-typ_P_site"/>
</dbReference>
<dbReference type="SUPFAM" id="SSF81653">
    <property type="entry name" value="Calcium ATPase, transduction domain A"/>
    <property type="match status" value="1"/>
</dbReference>
<dbReference type="CDD" id="cd00371">
    <property type="entry name" value="HMA"/>
    <property type="match status" value="1"/>
</dbReference>
<organism evidence="17 18">
    <name type="scientific">Massilia arenae</name>
    <dbReference type="NCBI Taxonomy" id="2603288"/>
    <lineage>
        <taxon>Bacteria</taxon>
        <taxon>Pseudomonadati</taxon>
        <taxon>Pseudomonadota</taxon>
        <taxon>Betaproteobacteria</taxon>
        <taxon>Burkholderiales</taxon>
        <taxon>Oxalobacteraceae</taxon>
        <taxon>Telluria group</taxon>
        <taxon>Massilia</taxon>
    </lineage>
</organism>